<feature type="chain" id="PRO_5046235545" evidence="7">
    <location>
        <begin position="33"/>
        <end position="409"/>
    </location>
</feature>
<sequence length="409" mass="45245">MKKLHTHTTRVFKTTIVTFVLLLVTSFSEVTAQNEPVKLGFIPLTDCSPIVMAKELGLFKKYGVEVVVTKESSWANVRDKILTGELDGAHCLYSMPFSVYTGVGGKAGSEMKIAMMLNVNGQAITLSKDFCGKVGFKQMNKVAPVVAAKLKADKEVTFAMTFPGGTHDLWLRNWMAIAGVSQKTSKIITIPPPQMVANMKVGNMDGFCVGEPWGGVAVKQGIGFTQVASQDIWKDHPEKALVVNKEFSEKRRTDLVKVMKAVLEACIWLDNPANRKKAAAIIGKAPYVNAPADVIENRLMGNYDLGCNQGIQVYAKDYMLFHKDGAVNYPRKSHAIWAMAQFVRFGYLKEAPNYKAIADKLILQDLYEEVAKSMKVKVPNDDMKPFSLTMDKTIFDPSDPAGYLKVVKK</sequence>
<dbReference type="RefSeq" id="WP_310279340.1">
    <property type="nucleotide sequence ID" value="NZ_JAVDWQ010000003.1"/>
</dbReference>
<keyword evidence="9" id="KW-1185">Reference proteome</keyword>
<reference evidence="8 9" key="1">
    <citation type="submission" date="2023-07" db="EMBL/GenBank/DDBJ databases">
        <title>Sorghum-associated microbial communities from plants grown in Nebraska, USA.</title>
        <authorList>
            <person name="Schachtman D."/>
        </authorList>
    </citation>
    <scope>NUCLEOTIDE SEQUENCE [LARGE SCALE GENOMIC DNA]</scope>
    <source>
        <strain evidence="8 9">4129</strain>
    </source>
</reference>
<evidence type="ECO:0000256" key="1">
    <source>
        <dbReference type="ARBA" id="ARBA00004308"/>
    </source>
</evidence>
<keyword evidence="5 7" id="KW-0732">Signal</keyword>
<protein>
    <submittedName>
        <fullName evidence="8">Nitrate/nitrite transport system substrate-binding protein</fullName>
    </submittedName>
</protein>
<evidence type="ECO:0000256" key="5">
    <source>
        <dbReference type="ARBA" id="ARBA00022729"/>
    </source>
</evidence>
<dbReference type="Pfam" id="PF13379">
    <property type="entry name" value="NMT1_2"/>
    <property type="match status" value="1"/>
</dbReference>
<evidence type="ECO:0000313" key="9">
    <source>
        <dbReference type="Proteomes" id="UP001269081"/>
    </source>
</evidence>
<gene>
    <name evidence="8" type="ORF">J2W48_001191</name>
</gene>
<comment type="caution">
    <text evidence="8">The sequence shown here is derived from an EMBL/GenBank/DDBJ whole genome shotgun (WGS) entry which is preliminary data.</text>
</comment>
<keyword evidence="4" id="KW-0997">Cell inner membrane</keyword>
<keyword evidence="3" id="KW-1003">Cell membrane</keyword>
<evidence type="ECO:0000256" key="6">
    <source>
        <dbReference type="ARBA" id="ARBA00023136"/>
    </source>
</evidence>
<feature type="signal peptide" evidence="7">
    <location>
        <begin position="1"/>
        <end position="32"/>
    </location>
</feature>
<keyword evidence="6" id="KW-0472">Membrane</keyword>
<evidence type="ECO:0000256" key="2">
    <source>
        <dbReference type="ARBA" id="ARBA00022448"/>
    </source>
</evidence>
<evidence type="ECO:0000256" key="3">
    <source>
        <dbReference type="ARBA" id="ARBA00022475"/>
    </source>
</evidence>
<evidence type="ECO:0000313" key="8">
    <source>
        <dbReference type="EMBL" id="MDR7209258.1"/>
    </source>
</evidence>
<dbReference type="EMBL" id="JAVDWQ010000003">
    <property type="protein sequence ID" value="MDR7209258.1"/>
    <property type="molecule type" value="Genomic_DNA"/>
</dbReference>
<dbReference type="Proteomes" id="UP001269081">
    <property type="component" value="Unassembled WGS sequence"/>
</dbReference>
<dbReference type="SUPFAM" id="SSF53850">
    <property type="entry name" value="Periplasmic binding protein-like II"/>
    <property type="match status" value="1"/>
</dbReference>
<comment type="subcellular location">
    <subcellularLocation>
        <location evidence="1">Endomembrane system</location>
    </subcellularLocation>
</comment>
<organism evidence="8 9">
    <name type="scientific">Flavobacterium piscis</name>
    <dbReference type="NCBI Taxonomy" id="1114874"/>
    <lineage>
        <taxon>Bacteria</taxon>
        <taxon>Pseudomonadati</taxon>
        <taxon>Bacteroidota</taxon>
        <taxon>Flavobacteriia</taxon>
        <taxon>Flavobacteriales</taxon>
        <taxon>Flavobacteriaceae</taxon>
        <taxon>Flavobacterium</taxon>
    </lineage>
</organism>
<proteinExistence type="predicted"/>
<dbReference type="PANTHER" id="PTHR30024">
    <property type="entry name" value="ALIPHATIC SULFONATES-BINDING PROTEIN-RELATED"/>
    <property type="match status" value="1"/>
</dbReference>
<dbReference type="PANTHER" id="PTHR30024:SF7">
    <property type="entry name" value="NITRATE_NITRITE BINDING PROTEIN NRTA"/>
    <property type="match status" value="1"/>
</dbReference>
<dbReference type="CDD" id="cd13553">
    <property type="entry name" value="PBP2_NrtA_CpmA_like"/>
    <property type="match status" value="1"/>
</dbReference>
<accession>A0ABU1Y4W0</accession>
<keyword evidence="2" id="KW-0813">Transport</keyword>
<evidence type="ECO:0000256" key="4">
    <source>
        <dbReference type="ARBA" id="ARBA00022519"/>
    </source>
</evidence>
<evidence type="ECO:0000256" key="7">
    <source>
        <dbReference type="SAM" id="SignalP"/>
    </source>
</evidence>
<name>A0ABU1Y4W0_9FLAO</name>
<dbReference type="Gene3D" id="3.40.190.10">
    <property type="entry name" value="Periplasmic binding protein-like II"/>
    <property type="match status" value="2"/>
</dbReference>
<dbReference type="InterPro" id="IPR044527">
    <property type="entry name" value="NrtA/CpmA_ABC-bd_dom"/>
</dbReference>